<dbReference type="SUPFAM" id="SSF161098">
    <property type="entry name" value="MetI-like"/>
    <property type="match status" value="1"/>
</dbReference>
<dbReference type="PANTHER" id="PTHR42929:SF1">
    <property type="entry name" value="INNER MEMBRANE ABC TRANSPORTER PERMEASE PROTEIN YDCU-RELATED"/>
    <property type="match status" value="1"/>
</dbReference>
<feature type="domain" description="ABC transmembrane type-1" evidence="9">
    <location>
        <begin position="78"/>
        <end position="286"/>
    </location>
</feature>
<dbReference type="Pfam" id="PF00528">
    <property type="entry name" value="BPD_transp_1"/>
    <property type="match status" value="1"/>
</dbReference>
<dbReference type="STRING" id="388467.A19Y_0748"/>
<dbReference type="PATRIC" id="fig|388467.6.peg.688"/>
<dbReference type="GO" id="GO:0005886">
    <property type="term" value="C:plasma membrane"/>
    <property type="evidence" value="ECO:0007669"/>
    <property type="project" value="UniProtKB-SubCell"/>
</dbReference>
<dbReference type="Proteomes" id="UP000027395">
    <property type="component" value="Chromosome"/>
</dbReference>
<feature type="transmembrane region" description="Helical" evidence="8">
    <location>
        <begin position="113"/>
        <end position="137"/>
    </location>
</feature>
<evidence type="ECO:0000256" key="1">
    <source>
        <dbReference type="ARBA" id="ARBA00004651"/>
    </source>
</evidence>
<evidence type="ECO:0000256" key="3">
    <source>
        <dbReference type="ARBA" id="ARBA00022448"/>
    </source>
</evidence>
<dbReference type="AlphaFoldDB" id="A0A073CC81"/>
<keyword evidence="11" id="KW-1185">Reference proteome</keyword>
<dbReference type="EMBL" id="CM002803">
    <property type="protein sequence ID" value="KEI65914.1"/>
    <property type="molecule type" value="Genomic_DNA"/>
</dbReference>
<evidence type="ECO:0000256" key="8">
    <source>
        <dbReference type="RuleBase" id="RU363032"/>
    </source>
</evidence>
<comment type="similarity">
    <text evidence="2">Belongs to the binding-protein-dependent transport system permease family. CysTW subfamily.</text>
</comment>
<dbReference type="PROSITE" id="PS50928">
    <property type="entry name" value="ABC_TM1"/>
    <property type="match status" value="1"/>
</dbReference>
<dbReference type="CDD" id="cd06261">
    <property type="entry name" value="TM_PBP2"/>
    <property type="match status" value="1"/>
</dbReference>
<evidence type="ECO:0000313" key="10">
    <source>
        <dbReference type="EMBL" id="KEI65914.1"/>
    </source>
</evidence>
<feature type="transmembrane region" description="Helical" evidence="8">
    <location>
        <begin position="207"/>
        <end position="236"/>
    </location>
</feature>
<proteinExistence type="inferred from homology"/>
<dbReference type="RefSeq" id="WP_042152135.1">
    <property type="nucleotide sequence ID" value="NZ_CM002803.1"/>
</dbReference>
<feature type="transmembrane region" description="Helical" evidence="8">
    <location>
        <begin position="21"/>
        <end position="49"/>
    </location>
</feature>
<feature type="transmembrane region" description="Helical" evidence="8">
    <location>
        <begin position="157"/>
        <end position="186"/>
    </location>
</feature>
<evidence type="ECO:0000256" key="5">
    <source>
        <dbReference type="ARBA" id="ARBA00022692"/>
    </source>
</evidence>
<evidence type="ECO:0000256" key="4">
    <source>
        <dbReference type="ARBA" id="ARBA00022475"/>
    </source>
</evidence>
<feature type="transmembrane region" description="Helical" evidence="8">
    <location>
        <begin position="265"/>
        <end position="285"/>
    </location>
</feature>
<protein>
    <submittedName>
        <fullName evidence="10">PotB</fullName>
    </submittedName>
</protein>
<organism evidence="10 11">
    <name type="scientific">Planktothrix agardhii (strain NIVA-CYA 126/8)</name>
    <dbReference type="NCBI Taxonomy" id="388467"/>
    <lineage>
        <taxon>Bacteria</taxon>
        <taxon>Bacillati</taxon>
        <taxon>Cyanobacteriota</taxon>
        <taxon>Cyanophyceae</taxon>
        <taxon>Oscillatoriophycideae</taxon>
        <taxon>Oscillatoriales</taxon>
        <taxon>Microcoleaceae</taxon>
        <taxon>Planktothrix</taxon>
    </lineage>
</organism>
<name>A0A073CC81_PLAA1</name>
<evidence type="ECO:0000256" key="7">
    <source>
        <dbReference type="ARBA" id="ARBA00023136"/>
    </source>
</evidence>
<dbReference type="PANTHER" id="PTHR42929">
    <property type="entry name" value="INNER MEMBRANE ABC TRANSPORTER PERMEASE PROTEIN YDCU-RELATED-RELATED"/>
    <property type="match status" value="1"/>
</dbReference>
<sequence length="294" mass="33336">MDFLLKKQSHSTLETRKTRNLLILLLPATIWLLIFFIIPLIIVLVYSFLERGTYGGVTWEFTLKNYQRLVNDLYLNIFWRSLGLASLTTLICLIIGYPLAFFIATSSTRWRNLLLFLVIIPFWTNFLVRTYAWIIILRSEGMINTILQSLSLIQEPLNLLFTPFAVIVGLIYGYLPFMILPLYATIERLNFSLVEAAQDLGANHIRTFFGIILPLTLPGIIAGSILVFIPALGAFITPDILGGAKTVMVGNLIQNQFLQARDWPFGSALSMGLMVLVLIPVMIYFRSSNTDSLY</sequence>
<dbReference type="GeneID" id="77287000"/>
<keyword evidence="4" id="KW-1003">Cell membrane</keyword>
<evidence type="ECO:0000256" key="2">
    <source>
        <dbReference type="ARBA" id="ARBA00007069"/>
    </source>
</evidence>
<keyword evidence="5 8" id="KW-0812">Transmembrane</keyword>
<gene>
    <name evidence="10" type="primary">potB</name>
    <name evidence="10" type="ORF">A19Y_0748</name>
</gene>
<evidence type="ECO:0000259" key="9">
    <source>
        <dbReference type="PROSITE" id="PS50928"/>
    </source>
</evidence>
<dbReference type="HOGENOM" id="CLU_016047_18_3_3"/>
<keyword evidence="3 8" id="KW-0813">Transport</keyword>
<evidence type="ECO:0000256" key="6">
    <source>
        <dbReference type="ARBA" id="ARBA00022989"/>
    </source>
</evidence>
<evidence type="ECO:0000313" key="11">
    <source>
        <dbReference type="Proteomes" id="UP000027395"/>
    </source>
</evidence>
<dbReference type="GO" id="GO:0055085">
    <property type="term" value="P:transmembrane transport"/>
    <property type="evidence" value="ECO:0007669"/>
    <property type="project" value="InterPro"/>
</dbReference>
<dbReference type="eggNOG" id="COG1176">
    <property type="taxonomic scope" value="Bacteria"/>
</dbReference>
<accession>A0A073CC81</accession>
<dbReference type="InterPro" id="IPR000515">
    <property type="entry name" value="MetI-like"/>
</dbReference>
<comment type="subcellular location">
    <subcellularLocation>
        <location evidence="1 8">Cell membrane</location>
        <topology evidence="1 8">Multi-pass membrane protein</topology>
    </subcellularLocation>
</comment>
<dbReference type="Gene3D" id="1.10.3720.10">
    <property type="entry name" value="MetI-like"/>
    <property type="match status" value="1"/>
</dbReference>
<dbReference type="InterPro" id="IPR035906">
    <property type="entry name" value="MetI-like_sf"/>
</dbReference>
<reference evidence="10 11" key="1">
    <citation type="journal article" date="2014" name="Appl. Environ. Microbiol.">
        <title>Elucidation of insertion elements encoded on plasmids and in vitro construction of shuttle vectors from the toxic cyanobacterium Planktothrix.</title>
        <authorList>
            <person name="Christiansen G."/>
            <person name="Goesmann A."/>
            <person name="Kurmayer R."/>
        </authorList>
    </citation>
    <scope>NUCLEOTIDE SEQUENCE [LARGE SCALE GENOMIC DNA]</scope>
    <source>
        <strain evidence="10 11">NIVA-CYA 126/8</strain>
    </source>
</reference>
<keyword evidence="6 8" id="KW-1133">Transmembrane helix</keyword>
<keyword evidence="7 8" id="KW-0472">Membrane</keyword>
<feature type="transmembrane region" description="Helical" evidence="8">
    <location>
        <begin position="77"/>
        <end position="101"/>
    </location>
</feature>